<organism evidence="1">
    <name type="scientific">Enterovibrio sp. FF_113</name>
    <dbReference type="NCBI Taxonomy" id="1660266"/>
    <lineage>
        <taxon>Bacteria</taxon>
        <taxon>Pseudomonadati</taxon>
        <taxon>Pseudomonadota</taxon>
        <taxon>Gammaproteobacteria</taxon>
        <taxon>Vibrionales</taxon>
        <taxon>Vibrionaceae</taxon>
        <taxon>Enterovibrio</taxon>
    </lineage>
</organism>
<evidence type="ECO:0000313" key="1">
    <source>
        <dbReference type="EMBL" id="AKN38801.1"/>
    </source>
</evidence>
<dbReference type="AlphaFoldDB" id="A0A0H3ZZA2"/>
<accession>A0A0H3ZZA2</accession>
<proteinExistence type="predicted"/>
<evidence type="ECO:0008006" key="2">
    <source>
        <dbReference type="Google" id="ProtNLM"/>
    </source>
</evidence>
<reference evidence="1" key="1">
    <citation type="journal article" date="2015" name="MBio">
        <title>Eco-Evolutionary Dynamics of Episomes among Ecologically Cohesive Bacterial Populations.</title>
        <authorList>
            <person name="Xue H."/>
            <person name="Cordero O.X."/>
            <person name="Camas F.M."/>
            <person name="Trimble W."/>
            <person name="Meyer F."/>
            <person name="Guglielmini J."/>
            <person name="Rocha E.P."/>
            <person name="Polz M.F."/>
        </authorList>
    </citation>
    <scope>NUCLEOTIDE SEQUENCE</scope>
    <source>
        <strain evidence="1">FF_113</strain>
    </source>
</reference>
<dbReference type="EMBL" id="KP795616">
    <property type="protein sequence ID" value="AKN38801.1"/>
    <property type="molecule type" value="Genomic_DNA"/>
</dbReference>
<protein>
    <recommendedName>
        <fullName evidence="2">FtsK gamma domain-containing protein</fullName>
    </recommendedName>
</protein>
<sequence>MNHDDLMMKLEQREQRILNQVVVGLSEREVFGTSAIQRLCRIGYNFARRIVELGVSEGLFCSVNDYQFSLTEQGKALSEKIKNQQKQPL</sequence>
<name>A0A0H3ZZA2_9GAMM</name>